<evidence type="ECO:0000313" key="22">
    <source>
        <dbReference type="Proteomes" id="UP000694398"/>
    </source>
</evidence>
<reference evidence="21" key="1">
    <citation type="submission" date="2025-08" db="UniProtKB">
        <authorList>
            <consortium name="Ensembl"/>
        </authorList>
    </citation>
    <scope>IDENTIFICATION</scope>
</reference>
<dbReference type="EC" id="1.16.1.8" evidence="14"/>
<dbReference type="Gene3D" id="1.20.990.10">
    <property type="entry name" value="NADPH-cytochrome p450 Reductase, Chain A, domain 3"/>
    <property type="match status" value="1"/>
</dbReference>
<comment type="subcellular location">
    <subcellularLocation>
        <location evidence="3">Cytoplasm</location>
    </subcellularLocation>
</comment>
<organism evidence="21 22">
    <name type="scientific">Chinchilla lanigera</name>
    <name type="common">Long-tailed chinchilla</name>
    <name type="synonym">Chinchilla villidera</name>
    <dbReference type="NCBI Taxonomy" id="34839"/>
    <lineage>
        <taxon>Eukaryota</taxon>
        <taxon>Metazoa</taxon>
        <taxon>Chordata</taxon>
        <taxon>Craniata</taxon>
        <taxon>Vertebrata</taxon>
        <taxon>Euteleostomi</taxon>
        <taxon>Mammalia</taxon>
        <taxon>Eutheria</taxon>
        <taxon>Euarchontoglires</taxon>
        <taxon>Glires</taxon>
        <taxon>Rodentia</taxon>
        <taxon>Hystricomorpha</taxon>
        <taxon>Chinchillidae</taxon>
        <taxon>Chinchilla</taxon>
    </lineage>
</organism>
<evidence type="ECO:0000256" key="9">
    <source>
        <dbReference type="ARBA" id="ARBA00022691"/>
    </source>
</evidence>
<keyword evidence="12" id="KW-0560">Oxidoreductase</keyword>
<reference evidence="21" key="2">
    <citation type="submission" date="2025-09" db="UniProtKB">
        <authorList>
            <consortium name="Ensembl"/>
        </authorList>
    </citation>
    <scope>IDENTIFICATION</scope>
</reference>
<dbReference type="InterPro" id="IPR029039">
    <property type="entry name" value="Flavoprotein-like_sf"/>
</dbReference>
<dbReference type="GO" id="GO:0005654">
    <property type="term" value="C:nucleoplasm"/>
    <property type="evidence" value="ECO:0007669"/>
    <property type="project" value="Ensembl"/>
</dbReference>
<dbReference type="Pfam" id="PF00667">
    <property type="entry name" value="FAD_binding_1"/>
    <property type="match status" value="1"/>
</dbReference>
<dbReference type="RefSeq" id="XP_005407130.1">
    <property type="nucleotide sequence ID" value="XM_005407073.2"/>
</dbReference>
<keyword evidence="22" id="KW-1185">Reference proteome</keyword>
<name>A0A8C2USE0_CHILA</name>
<evidence type="ECO:0000256" key="13">
    <source>
        <dbReference type="ARBA" id="ARBA00023167"/>
    </source>
</evidence>
<evidence type="ECO:0000256" key="17">
    <source>
        <dbReference type="ARBA" id="ARBA00062273"/>
    </source>
</evidence>
<feature type="domain" description="Flavodoxin-like" evidence="19">
    <location>
        <begin position="4"/>
        <end position="147"/>
    </location>
</feature>
<dbReference type="PRINTS" id="PR00369">
    <property type="entry name" value="FLAVODOXIN"/>
</dbReference>
<dbReference type="Proteomes" id="UP000694398">
    <property type="component" value="Unassembled WGS sequence"/>
</dbReference>
<evidence type="ECO:0000259" key="19">
    <source>
        <dbReference type="PROSITE" id="PS50902"/>
    </source>
</evidence>
<evidence type="ECO:0000256" key="18">
    <source>
        <dbReference type="ARBA" id="ARBA00075467"/>
    </source>
</evidence>
<dbReference type="GO" id="GO:0003958">
    <property type="term" value="F:NADPH-hemoprotein reductase activity"/>
    <property type="evidence" value="ECO:0007669"/>
    <property type="project" value="Ensembl"/>
</dbReference>
<protein>
    <recommendedName>
        <fullName evidence="15">Methionine synthase reductase</fullName>
        <ecNumber evidence="14">1.16.1.8</ecNumber>
    </recommendedName>
    <alternativeName>
        <fullName evidence="18">Aquacobalamin reductase</fullName>
    </alternativeName>
</protein>
<evidence type="ECO:0000256" key="8">
    <source>
        <dbReference type="ARBA" id="ARBA00022643"/>
    </source>
</evidence>
<dbReference type="InterPro" id="IPR001094">
    <property type="entry name" value="Flavdoxin-like"/>
</dbReference>
<feature type="domain" description="FAD-binding FR-type" evidence="20">
    <location>
        <begin position="269"/>
        <end position="532"/>
    </location>
</feature>
<dbReference type="GO" id="GO:0010181">
    <property type="term" value="F:FMN binding"/>
    <property type="evidence" value="ECO:0007669"/>
    <property type="project" value="Ensembl"/>
</dbReference>
<dbReference type="GO" id="GO:0043418">
    <property type="term" value="P:homocysteine catabolic process"/>
    <property type="evidence" value="ECO:0007669"/>
    <property type="project" value="Ensembl"/>
</dbReference>
<dbReference type="AlphaFoldDB" id="A0A8C2USE0"/>
<evidence type="ECO:0000256" key="3">
    <source>
        <dbReference type="ARBA" id="ARBA00004496"/>
    </source>
</evidence>
<dbReference type="GO" id="GO:0009235">
    <property type="term" value="P:cobalamin metabolic process"/>
    <property type="evidence" value="ECO:0007669"/>
    <property type="project" value="UniProtKB-ARBA"/>
</dbReference>
<dbReference type="OrthoDB" id="1856718at2759"/>
<sequence>MRRFLVLYATQRGQAKAIAEEICEQAGAHGFSADLHCISESEKYDLKAETAPLVVVVSTTGTGDPPDSARKFVKEICDKTLPTDYFAHLRYGLLGLGDSEYTFFCNGGKVIDRRLQQLGARRFYDTGHADDCVGLELVVEPWIAGLWAALTEHFRSREGRRENGAPRAPNTSLTAEAMKPESLHIESQMGLLTLNDARGKGSEVVAQNEPSRGQSRAAIEDLESSLICSVPPLSQASLSVPAAPAAYLQVHLQEPPGQGERQASVTSAEPVFQVPISKAVRLTTSDAVKTTLLLELDISKTDFSYQPGDAFNVICPNSDSEVQDLLQRLQLADQREHHVLLQIKADTKKKGAALPKHIPESCSLQFIFTWCLDIRAVPKKAFVRALVDYTSDGPEKRRLQELCSKQGAVDYNRFIRDACVCLLDLLLAFPSCQPPLGVLLEHLPKLQPRPYSCASSSLFHPGKLHFIFSVVEFLSHTPAGVRLRKGVCTGWLAGLVASFLQPESQASPADSGTAQAPEICICPRAASSFHLPDDPSAPVIMVGPGAGVAPFISFLQHREKLQEQHPDGNFGAMWLFFGCRHEERDYLFRDELRHFLEHGILTHLKVSFSRDAPRGEEKVPAKYVQDSLRLHSQQVARVLLRENGCIYVCGDAKNMAKDVNDSLVEIICKELGADKLEAKKTLATLKEEKRYLQDIW</sequence>
<dbReference type="InterPro" id="IPR001433">
    <property type="entry name" value="OxRdtase_FAD/NAD-bd"/>
</dbReference>
<dbReference type="GO" id="GO:0071949">
    <property type="term" value="F:FAD binding"/>
    <property type="evidence" value="ECO:0007669"/>
    <property type="project" value="Ensembl"/>
</dbReference>
<dbReference type="SUPFAM" id="SSF52218">
    <property type="entry name" value="Flavoproteins"/>
    <property type="match status" value="1"/>
</dbReference>
<dbReference type="GO" id="GO:0070402">
    <property type="term" value="F:NADPH binding"/>
    <property type="evidence" value="ECO:0007669"/>
    <property type="project" value="Ensembl"/>
</dbReference>
<proteinExistence type="predicted"/>
<dbReference type="GO" id="GO:0045111">
    <property type="term" value="C:intermediate filament cytoskeleton"/>
    <property type="evidence" value="ECO:0007669"/>
    <property type="project" value="Ensembl"/>
</dbReference>
<dbReference type="PROSITE" id="PS51384">
    <property type="entry name" value="FAD_FR"/>
    <property type="match status" value="1"/>
</dbReference>
<dbReference type="SUPFAM" id="SSF52343">
    <property type="entry name" value="Ferredoxin reductase-like, C-terminal NADP-linked domain"/>
    <property type="match status" value="1"/>
</dbReference>
<dbReference type="InterPro" id="IPR039261">
    <property type="entry name" value="FNR_nucleotide-bd"/>
</dbReference>
<comment type="subunit">
    <text evidence="17">Forms a multiprotein complex with MMACHC, MMADHC and MTR.</text>
</comment>
<evidence type="ECO:0000313" key="21">
    <source>
        <dbReference type="Ensembl" id="ENSCLAP00000005071.1"/>
    </source>
</evidence>
<evidence type="ECO:0000256" key="7">
    <source>
        <dbReference type="ARBA" id="ARBA00022630"/>
    </source>
</evidence>
<evidence type="ECO:0000256" key="5">
    <source>
        <dbReference type="ARBA" id="ARBA00022553"/>
    </source>
</evidence>
<dbReference type="InterPro" id="IPR017927">
    <property type="entry name" value="FAD-bd_FR_type"/>
</dbReference>
<dbReference type="GeneTree" id="ENSGT00940000155822"/>
<dbReference type="FunFam" id="3.40.50.360:FF:000025">
    <property type="entry name" value="methionine synthase reductase"/>
    <property type="match status" value="1"/>
</dbReference>
<dbReference type="OMA" id="LFFGHQR"/>
<dbReference type="PROSITE" id="PS50902">
    <property type="entry name" value="FLAVODOXIN_LIKE"/>
    <property type="match status" value="1"/>
</dbReference>
<comment type="catalytic activity">
    <reaction evidence="16">
        <text>2 cob(II)alamin + A + 2 H2O + 2 H(+) = 2 aquacob(III)alamin + AH2</text>
        <dbReference type="Rhea" id="RHEA:20752"/>
        <dbReference type="ChEBI" id="CHEBI:13193"/>
        <dbReference type="ChEBI" id="CHEBI:15377"/>
        <dbReference type="ChEBI" id="CHEBI:15378"/>
        <dbReference type="ChEBI" id="CHEBI:15852"/>
        <dbReference type="ChEBI" id="CHEBI:16304"/>
        <dbReference type="ChEBI" id="CHEBI:17499"/>
    </reaction>
    <physiologicalReaction direction="right-to-left" evidence="16">
        <dbReference type="Rhea" id="RHEA:20754"/>
    </physiologicalReaction>
</comment>
<evidence type="ECO:0000256" key="11">
    <source>
        <dbReference type="ARBA" id="ARBA00022857"/>
    </source>
</evidence>
<dbReference type="GeneID" id="102017896"/>
<accession>A0A8C2USE0</accession>
<dbReference type="FunFam" id="3.40.50.80:FF:000018">
    <property type="entry name" value="NADPH--cytochrome P450 reductase"/>
    <property type="match status" value="1"/>
</dbReference>
<keyword evidence="7" id="KW-0285">Flavoprotein</keyword>
<keyword evidence="5" id="KW-0597">Phosphoprotein</keyword>
<evidence type="ECO:0000259" key="20">
    <source>
        <dbReference type="PROSITE" id="PS51384"/>
    </source>
</evidence>
<evidence type="ECO:0000256" key="2">
    <source>
        <dbReference type="ARBA" id="ARBA00001974"/>
    </source>
</evidence>
<dbReference type="InterPro" id="IPR017938">
    <property type="entry name" value="Riboflavin_synthase-like_b-brl"/>
</dbReference>
<dbReference type="InterPro" id="IPR023173">
    <property type="entry name" value="NADPH_Cyt_P450_Rdtase_alpha"/>
</dbReference>
<evidence type="ECO:0000256" key="6">
    <source>
        <dbReference type="ARBA" id="ARBA00022605"/>
    </source>
</evidence>
<dbReference type="CTD" id="4552"/>
<gene>
    <name evidence="21" type="primary">MTRR</name>
</gene>
<comment type="cofactor">
    <cofactor evidence="2">
        <name>FAD</name>
        <dbReference type="ChEBI" id="CHEBI:57692"/>
    </cofactor>
</comment>
<dbReference type="InterPro" id="IPR001709">
    <property type="entry name" value="Flavoprot_Pyr_Nucl_cyt_Rdtase"/>
</dbReference>
<dbReference type="PRINTS" id="PR00371">
    <property type="entry name" value="FPNCR"/>
</dbReference>
<keyword evidence="11" id="KW-0521">NADP</keyword>
<dbReference type="Gene3D" id="3.40.50.80">
    <property type="entry name" value="Nucleotide-binding domain of ferredoxin-NADP reductase (FNR) module"/>
    <property type="match status" value="1"/>
</dbReference>
<dbReference type="Pfam" id="PF00258">
    <property type="entry name" value="Flavodoxin_1"/>
    <property type="match status" value="1"/>
</dbReference>
<comment type="cofactor">
    <cofactor evidence="1">
        <name>FMN</name>
        <dbReference type="ChEBI" id="CHEBI:58210"/>
    </cofactor>
</comment>
<dbReference type="FunFam" id="1.20.990.10:FF:000007">
    <property type="entry name" value="Methionine synthase reductase"/>
    <property type="match status" value="1"/>
</dbReference>
<dbReference type="Ensembl" id="ENSCLAT00000005164.1">
    <property type="protein sequence ID" value="ENSCLAP00000005071.1"/>
    <property type="gene ID" value="ENSCLAG00000003599.1"/>
</dbReference>
<keyword evidence="8" id="KW-0288">FMN</keyword>
<dbReference type="CDD" id="cd06203">
    <property type="entry name" value="methionine_synthase_red"/>
    <property type="match status" value="1"/>
</dbReference>
<dbReference type="PANTHER" id="PTHR19384:SF84">
    <property type="entry name" value="METHIONINE SYNTHASE REDUCTASE"/>
    <property type="match status" value="1"/>
</dbReference>
<dbReference type="RefSeq" id="XP_013361347.1">
    <property type="nucleotide sequence ID" value="XM_013505893.1"/>
</dbReference>
<dbReference type="SUPFAM" id="SSF63380">
    <property type="entry name" value="Riboflavin synthase domain-like"/>
    <property type="match status" value="1"/>
</dbReference>
<keyword evidence="4" id="KW-0963">Cytoplasm</keyword>
<dbReference type="InterPro" id="IPR008254">
    <property type="entry name" value="Flavodoxin/NO_synth"/>
</dbReference>
<dbReference type="InterPro" id="IPR003097">
    <property type="entry name" value="CysJ-like_FAD-binding"/>
</dbReference>
<evidence type="ECO:0000256" key="4">
    <source>
        <dbReference type="ARBA" id="ARBA00022490"/>
    </source>
</evidence>
<dbReference type="GO" id="GO:0005829">
    <property type="term" value="C:cytosol"/>
    <property type="evidence" value="ECO:0007669"/>
    <property type="project" value="Ensembl"/>
</dbReference>
<evidence type="ECO:0000256" key="14">
    <source>
        <dbReference type="ARBA" id="ARBA00039088"/>
    </source>
</evidence>
<keyword evidence="6" id="KW-0028">Amino-acid biosynthesis</keyword>
<dbReference type="Pfam" id="PF00175">
    <property type="entry name" value="NAD_binding_1"/>
    <property type="match status" value="1"/>
</dbReference>
<dbReference type="GO" id="GO:0009086">
    <property type="term" value="P:methionine biosynthetic process"/>
    <property type="evidence" value="ECO:0007669"/>
    <property type="project" value="UniProtKB-KW"/>
</dbReference>
<keyword evidence="13" id="KW-0486">Methionine biosynthesis</keyword>
<dbReference type="GO" id="GO:0046655">
    <property type="term" value="P:folic acid metabolic process"/>
    <property type="evidence" value="ECO:0007669"/>
    <property type="project" value="Ensembl"/>
</dbReference>
<evidence type="ECO:0000256" key="1">
    <source>
        <dbReference type="ARBA" id="ARBA00001917"/>
    </source>
</evidence>
<evidence type="ECO:0000256" key="15">
    <source>
        <dbReference type="ARBA" id="ARBA00040659"/>
    </source>
</evidence>
<keyword evidence="9" id="KW-0949">S-adenosyl-L-methionine</keyword>
<dbReference type="Gene3D" id="3.40.50.360">
    <property type="match status" value="1"/>
</dbReference>
<evidence type="ECO:0000256" key="12">
    <source>
        <dbReference type="ARBA" id="ARBA00023002"/>
    </source>
</evidence>
<evidence type="ECO:0000256" key="16">
    <source>
        <dbReference type="ARBA" id="ARBA00050581"/>
    </source>
</evidence>
<dbReference type="Gene3D" id="2.40.30.10">
    <property type="entry name" value="Translation factors"/>
    <property type="match status" value="1"/>
</dbReference>
<dbReference type="PANTHER" id="PTHR19384">
    <property type="entry name" value="NITRIC OXIDE SYNTHASE-RELATED"/>
    <property type="match status" value="1"/>
</dbReference>
<evidence type="ECO:0000256" key="10">
    <source>
        <dbReference type="ARBA" id="ARBA00022827"/>
    </source>
</evidence>
<dbReference type="GO" id="GO:0030586">
    <property type="term" value="F:[methionine synthase] reductase (NADPH) activity"/>
    <property type="evidence" value="ECO:0007669"/>
    <property type="project" value="UniProtKB-EC"/>
</dbReference>
<keyword evidence="10" id="KW-0274">FAD</keyword>